<evidence type="ECO:0000313" key="1">
    <source>
        <dbReference type="EnsemblPlants" id="QL93p0206_0022:mrna:CDS:1"/>
    </source>
</evidence>
<protein>
    <submittedName>
        <fullName evidence="1">Uncharacterized protein</fullName>
    </submittedName>
</protein>
<dbReference type="EnsemblPlants" id="QL93p0206_0022:mrna">
    <property type="protein sequence ID" value="QL93p0206_0022:mrna:CDS:1"/>
    <property type="gene ID" value="QL93p0206_0022"/>
</dbReference>
<dbReference type="Proteomes" id="UP000594261">
    <property type="component" value="Unassembled WGS sequence"/>
</dbReference>
<evidence type="ECO:0000313" key="2">
    <source>
        <dbReference type="Proteomes" id="UP000594261"/>
    </source>
</evidence>
<proteinExistence type="predicted"/>
<dbReference type="InParanoid" id="A0A7N2RFE8"/>
<organism evidence="1 2">
    <name type="scientific">Quercus lobata</name>
    <name type="common">Valley oak</name>
    <dbReference type="NCBI Taxonomy" id="97700"/>
    <lineage>
        <taxon>Eukaryota</taxon>
        <taxon>Viridiplantae</taxon>
        <taxon>Streptophyta</taxon>
        <taxon>Embryophyta</taxon>
        <taxon>Tracheophyta</taxon>
        <taxon>Spermatophyta</taxon>
        <taxon>Magnoliopsida</taxon>
        <taxon>eudicotyledons</taxon>
        <taxon>Gunneridae</taxon>
        <taxon>Pentapetalae</taxon>
        <taxon>rosids</taxon>
        <taxon>fabids</taxon>
        <taxon>Fagales</taxon>
        <taxon>Fagaceae</taxon>
        <taxon>Quercus</taxon>
    </lineage>
</organism>
<dbReference type="OMA" id="IAPACRF"/>
<sequence length="91" mass="10040">MENGAERWNFLGDGKLKATSGTTTVHGVLLNIRRNVDKDDPRPTVPLGHGDPSLFPCFRTTTIAEDAIVDAVRSAEFNYYSPKPGLLPTRR</sequence>
<dbReference type="GO" id="GO:0004838">
    <property type="term" value="F:L-tyrosine-2-oxoglutarate transaminase activity"/>
    <property type="evidence" value="ECO:0007669"/>
    <property type="project" value="TreeGrafter"/>
</dbReference>
<reference evidence="1" key="1">
    <citation type="submission" date="2021-01" db="UniProtKB">
        <authorList>
            <consortium name="EnsemblPlants"/>
        </authorList>
    </citation>
    <scope>IDENTIFICATION</scope>
</reference>
<dbReference type="Gramene" id="QL93p0206_0022:mrna">
    <property type="protein sequence ID" value="QL93p0206_0022:mrna:CDS:1"/>
    <property type="gene ID" value="QL93p0206_0022"/>
</dbReference>
<dbReference type="GO" id="GO:0006572">
    <property type="term" value="P:L-tyrosine catabolic process"/>
    <property type="evidence" value="ECO:0007669"/>
    <property type="project" value="TreeGrafter"/>
</dbReference>
<keyword evidence="2" id="KW-1185">Reference proteome</keyword>
<accession>A0A7N2RFE8</accession>
<dbReference type="PANTHER" id="PTHR45744:SF36">
    <property type="entry name" value="AMINOTRANSFERASE CLASS I_CLASSII DOMAIN-CONTAINING PROTEIN"/>
    <property type="match status" value="1"/>
</dbReference>
<dbReference type="PANTHER" id="PTHR45744">
    <property type="entry name" value="TYROSINE AMINOTRANSFERASE"/>
    <property type="match status" value="1"/>
</dbReference>
<name>A0A7N2RFE8_QUELO</name>
<dbReference type="AlphaFoldDB" id="A0A7N2RFE8"/>